<reference evidence="2" key="1">
    <citation type="journal article" date="2019" name="Int. J. Syst. Evol. Microbiol.">
        <title>The Global Catalogue of Microorganisms (GCM) 10K type strain sequencing project: providing services to taxonomists for standard genome sequencing and annotation.</title>
        <authorList>
            <consortium name="The Broad Institute Genomics Platform"/>
            <consortium name="The Broad Institute Genome Sequencing Center for Infectious Disease"/>
            <person name="Wu L."/>
            <person name="Ma J."/>
        </authorList>
    </citation>
    <scope>NUCLEOTIDE SEQUENCE [LARGE SCALE GENOMIC DNA]</scope>
    <source>
        <strain evidence="2">CCUG 55131</strain>
    </source>
</reference>
<dbReference type="Pfam" id="PF04390">
    <property type="entry name" value="LptE"/>
    <property type="match status" value="1"/>
</dbReference>
<comment type="caution">
    <text evidence="1">The sequence shown here is derived from an EMBL/GenBank/DDBJ whole genome shotgun (WGS) entry which is preliminary data.</text>
</comment>
<dbReference type="InterPro" id="IPR007485">
    <property type="entry name" value="LPS_assembly_LptE"/>
</dbReference>
<organism evidence="1 2">
    <name type="scientific">Rhodobacter lacus</name>
    <dbReference type="NCBI Taxonomy" id="1641972"/>
    <lineage>
        <taxon>Bacteria</taxon>
        <taxon>Pseudomonadati</taxon>
        <taxon>Pseudomonadota</taxon>
        <taxon>Alphaproteobacteria</taxon>
        <taxon>Rhodobacterales</taxon>
        <taxon>Rhodobacter group</taxon>
        <taxon>Rhodobacter</taxon>
    </lineage>
</organism>
<name>A0ABW5A5L0_9RHOB</name>
<dbReference type="RefSeq" id="WP_377386396.1">
    <property type="nucleotide sequence ID" value="NZ_JBHUIX010000003.1"/>
</dbReference>
<evidence type="ECO:0000313" key="2">
    <source>
        <dbReference type="Proteomes" id="UP001597413"/>
    </source>
</evidence>
<proteinExistence type="predicted"/>
<gene>
    <name evidence="1" type="primary">lptE</name>
    <name evidence="1" type="ORF">ACFSM0_02030</name>
</gene>
<keyword evidence="2" id="KW-1185">Reference proteome</keyword>
<dbReference type="EMBL" id="JBHUIX010000003">
    <property type="protein sequence ID" value="MFD2172861.1"/>
    <property type="molecule type" value="Genomic_DNA"/>
</dbReference>
<protein>
    <submittedName>
        <fullName evidence="1">LPS assembly lipoprotein LptE</fullName>
    </submittedName>
</protein>
<sequence>MLASAAALAGCGFTPAYGPAGGGSKLLGAVAPDAPQTRDDFDFVRRIAERLNPPGTARYRLAYKITTARLGQAITPDGATTRYSLTGSADYRLHDAGTDAVLMAGKVSSFTSWSASGTVVATSAAEEDAHRRLMRMLADQTITRLLAQAGTLPQ</sequence>
<evidence type="ECO:0000313" key="1">
    <source>
        <dbReference type="EMBL" id="MFD2172861.1"/>
    </source>
</evidence>
<dbReference type="Gene3D" id="3.30.160.150">
    <property type="entry name" value="Lipoprotein like domain"/>
    <property type="match status" value="1"/>
</dbReference>
<accession>A0ABW5A5L0</accession>
<keyword evidence="1" id="KW-0449">Lipoprotein</keyword>
<dbReference type="Proteomes" id="UP001597413">
    <property type="component" value="Unassembled WGS sequence"/>
</dbReference>